<keyword evidence="10" id="KW-1185">Reference proteome</keyword>
<organism evidence="9 10">
    <name type="scientific">Pelobacter propionicus (strain DSM 2379 / NBRC 103807 / OttBd1)</name>
    <dbReference type="NCBI Taxonomy" id="338966"/>
    <lineage>
        <taxon>Bacteria</taxon>
        <taxon>Pseudomonadati</taxon>
        <taxon>Thermodesulfobacteriota</taxon>
        <taxon>Desulfuromonadia</taxon>
        <taxon>Desulfuromonadales</taxon>
        <taxon>Desulfuromonadaceae</taxon>
        <taxon>Pelobacter</taxon>
    </lineage>
</organism>
<dbReference type="PANTHER" id="PTHR30026">
    <property type="entry name" value="OUTER MEMBRANE PROTEIN TOLC"/>
    <property type="match status" value="1"/>
</dbReference>
<feature type="chain" id="PRO_5002629999" evidence="8">
    <location>
        <begin position="21"/>
        <end position="419"/>
    </location>
</feature>
<dbReference type="Gene3D" id="1.20.1600.10">
    <property type="entry name" value="Outer membrane efflux proteins (OEP)"/>
    <property type="match status" value="1"/>
</dbReference>
<dbReference type="PIRSF" id="PIRSF001892">
    <property type="entry name" value="CyaE"/>
    <property type="match status" value="1"/>
</dbReference>
<comment type="similarity">
    <text evidence="2">Belongs to the outer membrane factor (OMF) (TC 1.B.17) family.</text>
</comment>
<dbReference type="eggNOG" id="COG1538">
    <property type="taxonomic scope" value="Bacteria"/>
</dbReference>
<comment type="subcellular location">
    <subcellularLocation>
        <location evidence="1">Cell outer membrane</location>
    </subcellularLocation>
</comment>
<evidence type="ECO:0000256" key="7">
    <source>
        <dbReference type="ARBA" id="ARBA00023237"/>
    </source>
</evidence>
<dbReference type="GO" id="GO:1990281">
    <property type="term" value="C:efflux pump complex"/>
    <property type="evidence" value="ECO:0007669"/>
    <property type="project" value="TreeGrafter"/>
</dbReference>
<evidence type="ECO:0000313" key="10">
    <source>
        <dbReference type="Proteomes" id="UP000006732"/>
    </source>
</evidence>
<evidence type="ECO:0000256" key="8">
    <source>
        <dbReference type="SAM" id="SignalP"/>
    </source>
</evidence>
<keyword evidence="3" id="KW-0813">Transport</keyword>
<dbReference type="GO" id="GO:0015288">
    <property type="term" value="F:porin activity"/>
    <property type="evidence" value="ECO:0007669"/>
    <property type="project" value="TreeGrafter"/>
</dbReference>
<reference evidence="9 10" key="1">
    <citation type="submission" date="2006-10" db="EMBL/GenBank/DDBJ databases">
        <title>Complete sequence of plasmid pPRO1 of Pelobacter propionicus DSM 2379.</title>
        <authorList>
            <consortium name="US DOE Joint Genome Institute"/>
            <person name="Copeland A."/>
            <person name="Lucas S."/>
            <person name="Lapidus A."/>
            <person name="Barry K."/>
            <person name="Detter J.C."/>
            <person name="Glavina del Rio T."/>
            <person name="Hammon N."/>
            <person name="Israni S."/>
            <person name="Dalin E."/>
            <person name="Tice H."/>
            <person name="Pitluck S."/>
            <person name="Saunders E."/>
            <person name="Brettin T."/>
            <person name="Bruce D."/>
            <person name="Han C."/>
            <person name="Tapia R."/>
            <person name="Schmutz J."/>
            <person name="Larimer F."/>
            <person name="Land M."/>
            <person name="Hauser L."/>
            <person name="Kyrpides N."/>
            <person name="Kim E."/>
            <person name="Lovley D."/>
            <person name="Richardson P."/>
        </authorList>
    </citation>
    <scope>NUCLEOTIDE SEQUENCE [LARGE SCALE GENOMIC DNA]</scope>
    <source>
        <strain evidence="10">DSM 2379 / NBRC 103807 / OttBd1</strain>
        <plasmid evidence="10">Plasmid pPRO1</plasmid>
    </source>
</reference>
<evidence type="ECO:0000256" key="3">
    <source>
        <dbReference type="ARBA" id="ARBA00022448"/>
    </source>
</evidence>
<geneLocation type="plasmid" evidence="9 10">
    <name>pPRO1</name>
</geneLocation>
<protein>
    <submittedName>
        <fullName evidence="9">Outer membrane efflux protein</fullName>
    </submittedName>
</protein>
<dbReference type="RefSeq" id="WP_011733820.1">
    <property type="nucleotide sequence ID" value="NC_008607.1"/>
</dbReference>
<dbReference type="OrthoDB" id="9771205at2"/>
<evidence type="ECO:0000256" key="4">
    <source>
        <dbReference type="ARBA" id="ARBA00022452"/>
    </source>
</evidence>
<dbReference type="SUPFAM" id="SSF56954">
    <property type="entry name" value="Outer membrane efflux proteins (OEP)"/>
    <property type="match status" value="1"/>
</dbReference>
<evidence type="ECO:0000313" key="9">
    <source>
        <dbReference type="EMBL" id="ABL01301.1"/>
    </source>
</evidence>
<evidence type="ECO:0000256" key="1">
    <source>
        <dbReference type="ARBA" id="ARBA00004442"/>
    </source>
</evidence>
<accession>A0R7Z0</accession>
<keyword evidence="8" id="KW-0732">Signal</keyword>
<evidence type="ECO:0000256" key="5">
    <source>
        <dbReference type="ARBA" id="ARBA00022692"/>
    </source>
</evidence>
<dbReference type="AlphaFoldDB" id="A0R7Z0"/>
<dbReference type="PANTHER" id="PTHR30026:SF21">
    <property type="entry name" value="SLR1270 PROTEIN"/>
    <property type="match status" value="1"/>
</dbReference>
<dbReference type="InterPro" id="IPR051906">
    <property type="entry name" value="TolC-like"/>
</dbReference>
<gene>
    <name evidence="9" type="ordered locus">Ppro_3710</name>
</gene>
<evidence type="ECO:0000256" key="6">
    <source>
        <dbReference type="ARBA" id="ARBA00023136"/>
    </source>
</evidence>
<keyword evidence="9" id="KW-0614">Plasmid</keyword>
<dbReference type="Proteomes" id="UP000006732">
    <property type="component" value="Plasmid pPRO1"/>
</dbReference>
<dbReference type="InterPro" id="IPR003423">
    <property type="entry name" value="OMP_efflux"/>
</dbReference>
<dbReference type="GO" id="GO:0009279">
    <property type="term" value="C:cell outer membrane"/>
    <property type="evidence" value="ECO:0007669"/>
    <property type="project" value="UniProtKB-SubCell"/>
</dbReference>
<keyword evidence="5" id="KW-0812">Transmembrane</keyword>
<keyword evidence="7" id="KW-0998">Cell outer membrane</keyword>
<dbReference type="InterPro" id="IPR028351">
    <property type="entry name" value="CyaE"/>
</dbReference>
<feature type="signal peptide" evidence="8">
    <location>
        <begin position="1"/>
        <end position="20"/>
    </location>
</feature>
<dbReference type="Pfam" id="PF02321">
    <property type="entry name" value="OEP"/>
    <property type="match status" value="2"/>
</dbReference>
<dbReference type="HOGENOM" id="CLU_012817_10_6_7"/>
<proteinExistence type="inferred from homology"/>
<sequence length="419" mass="45819">MKVYLLLLLTILFLPHALYAANILTLDDALETALKNHPQLMEAREYLHGAEARTLQAKASYYPQVSIAADWNKGRTFLTPTESIKSTKVHSEAVYLKQTIYDFGRTANAVEAAHEADIAASETVAVTRQDLAFRVRSAYYLLLAAEKQVVAVKETVEAREAVFRQAQEFFSQGIRAKVEVTRAEANLYAARTALIRAENNRDIAWVELSNSIGIPSLNKCILAEPSTAIGAVPDRAFAQNEALNNRAELKRQTALKNSAAASLKAAKSGYLPLLTGTASAGYADRDFPPGGNVWAIGLNLTIPIFSGFSTVAQTKEAVAALRGVEAQHNNLKLQIAKDVETAWFSIREATARISSTEKEVIAARENRSLAMGRYQEGIGNIIEVTDAQSQSLDADTSKIQAIYDYHIAVARLHRAIGKE</sequence>
<dbReference type="EMBL" id="CP000483">
    <property type="protein sequence ID" value="ABL01301.1"/>
    <property type="molecule type" value="Genomic_DNA"/>
</dbReference>
<dbReference type="GO" id="GO:0015562">
    <property type="term" value="F:efflux transmembrane transporter activity"/>
    <property type="evidence" value="ECO:0007669"/>
    <property type="project" value="InterPro"/>
</dbReference>
<name>A0R7Z0_PELPD</name>
<evidence type="ECO:0000256" key="2">
    <source>
        <dbReference type="ARBA" id="ARBA00007613"/>
    </source>
</evidence>
<keyword evidence="6" id="KW-0472">Membrane</keyword>
<dbReference type="KEGG" id="ppd:Ppro_3710"/>
<keyword evidence="4" id="KW-1134">Transmembrane beta strand</keyword>